<name>A0A433VT13_9CYAN</name>
<dbReference type="EMBL" id="RSCL01000002">
    <property type="protein sequence ID" value="RUT09185.1"/>
    <property type="molecule type" value="Genomic_DNA"/>
</dbReference>
<dbReference type="OrthoDB" id="9782250at2"/>
<dbReference type="InterPro" id="IPR003675">
    <property type="entry name" value="Rce1/LyrA-like_dom"/>
</dbReference>
<feature type="transmembrane region" description="Helical" evidence="2">
    <location>
        <begin position="473"/>
        <end position="490"/>
    </location>
</feature>
<feature type="transmembrane region" description="Helical" evidence="2">
    <location>
        <begin position="371"/>
        <end position="397"/>
    </location>
</feature>
<sequence length="519" mass="57786">MTIKRIILILLTVLAILTSGSRLYETLQEPQYQSRLELYQTDIVLEAAAWKPEEDDKNYQGAQNAILGANPTESAAEQYSEARQKAKTAIETTKQRIEKLRQPIAQQPNQVDSKLAPQKELDLKVLLKSLDEQQKLLTELELRLGVLQAELSKTDLALATWEQVEQRKLTFPDMSQTARVLSGLWGNSKQLLPNASESIQSQLNGWFKMRALTQLYTLQERSDALKALEVLQQQQAEKALLQLSIVGVVPNLAGLIGFVTLIFLLVQRLLKGKDSILATNSTLAWTTPWNAETILQVFVGGFFFMGQILVPLFFSLLPLPRPAGNIRFQAVYVLISYILLAAGSISVLYFSIKPFLPLNDDWFRFRLGGKWILWGLGGYCVAIPIVLFVSLVNQQIWQGQGGSNPLLQLALEAKDSAALGIFFTTAAIAAPLFEEFLFRGFLLPSLTRYMPVWASIMVSSFIFAAAHLSLSEILPLTSLGIILGIVYTRSRNLLAPMMLHSLWNSGTLLTLFVLGSSNS</sequence>
<proteinExistence type="predicted"/>
<keyword evidence="2" id="KW-0812">Transmembrane</keyword>
<comment type="caution">
    <text evidence="4">The sequence shown here is derived from an EMBL/GenBank/DDBJ whole genome shotgun (WGS) entry which is preliminary data.</text>
</comment>
<protein>
    <recommendedName>
        <fullName evidence="3">CAAX prenyl protease 2/Lysostaphin resistance protein A-like domain-containing protein</fullName>
    </recommendedName>
</protein>
<dbReference type="Proteomes" id="UP000271624">
    <property type="component" value="Unassembled WGS sequence"/>
</dbReference>
<keyword evidence="1" id="KW-0175">Coiled coil</keyword>
<feature type="coiled-coil region" evidence="1">
    <location>
        <begin position="123"/>
        <end position="150"/>
    </location>
</feature>
<evidence type="ECO:0000313" key="5">
    <source>
        <dbReference type="Proteomes" id="UP000271624"/>
    </source>
</evidence>
<gene>
    <name evidence="4" type="ORF">DSM106972_012380</name>
</gene>
<evidence type="ECO:0000256" key="2">
    <source>
        <dbReference type="SAM" id="Phobius"/>
    </source>
</evidence>
<evidence type="ECO:0000313" key="4">
    <source>
        <dbReference type="EMBL" id="RUT09185.1"/>
    </source>
</evidence>
<feature type="transmembrane region" description="Helical" evidence="2">
    <location>
        <begin position="417"/>
        <end position="437"/>
    </location>
</feature>
<dbReference type="PANTHER" id="PTHR43592">
    <property type="entry name" value="CAAX AMINO TERMINAL PROTEASE"/>
    <property type="match status" value="1"/>
</dbReference>
<evidence type="ECO:0000259" key="3">
    <source>
        <dbReference type="Pfam" id="PF02517"/>
    </source>
</evidence>
<evidence type="ECO:0000256" key="1">
    <source>
        <dbReference type="SAM" id="Coils"/>
    </source>
</evidence>
<keyword evidence="2" id="KW-1133">Transmembrane helix</keyword>
<dbReference type="GO" id="GO:0004175">
    <property type="term" value="F:endopeptidase activity"/>
    <property type="evidence" value="ECO:0007669"/>
    <property type="project" value="UniProtKB-ARBA"/>
</dbReference>
<keyword evidence="2" id="KW-0472">Membrane</keyword>
<dbReference type="Pfam" id="PF02517">
    <property type="entry name" value="Rce1-like"/>
    <property type="match status" value="1"/>
</dbReference>
<reference evidence="4" key="1">
    <citation type="submission" date="2018-12" db="EMBL/GenBank/DDBJ databases">
        <authorList>
            <person name="Will S."/>
            <person name="Neumann-Schaal M."/>
            <person name="Henke P."/>
        </authorList>
    </citation>
    <scope>NUCLEOTIDE SEQUENCE</scope>
    <source>
        <strain evidence="4">PCC 7102</strain>
    </source>
</reference>
<feature type="domain" description="CAAX prenyl protease 2/Lysostaphin resistance protein A-like" evidence="3">
    <location>
        <begin position="421"/>
        <end position="505"/>
    </location>
</feature>
<feature type="transmembrane region" description="Helical" evidence="2">
    <location>
        <begin position="240"/>
        <end position="266"/>
    </location>
</feature>
<accession>A0A433VT13</accession>
<keyword evidence="5" id="KW-1185">Reference proteome</keyword>
<feature type="transmembrane region" description="Helical" evidence="2">
    <location>
        <begin position="297"/>
        <end position="317"/>
    </location>
</feature>
<dbReference type="AlphaFoldDB" id="A0A433VT13"/>
<dbReference type="PANTHER" id="PTHR43592:SF15">
    <property type="entry name" value="CAAX AMINO TERMINAL PROTEASE FAMILY PROTEIN"/>
    <property type="match status" value="1"/>
</dbReference>
<feature type="transmembrane region" description="Helical" evidence="2">
    <location>
        <begin position="329"/>
        <end position="350"/>
    </location>
</feature>
<reference evidence="4" key="2">
    <citation type="journal article" date="2019" name="Genome Biol. Evol.">
        <title>Day and night: Metabolic profiles and evolutionary relationships of six axenic non-marine cyanobacteria.</title>
        <authorList>
            <person name="Will S.E."/>
            <person name="Henke P."/>
            <person name="Boedeker C."/>
            <person name="Huang S."/>
            <person name="Brinkmann H."/>
            <person name="Rohde M."/>
            <person name="Jarek M."/>
            <person name="Friedl T."/>
            <person name="Seufert S."/>
            <person name="Schumacher M."/>
            <person name="Overmann J."/>
            <person name="Neumann-Schaal M."/>
            <person name="Petersen J."/>
        </authorList>
    </citation>
    <scope>NUCLEOTIDE SEQUENCE [LARGE SCALE GENOMIC DNA]</scope>
    <source>
        <strain evidence="4">PCC 7102</strain>
    </source>
</reference>
<organism evidence="4 5">
    <name type="scientific">Dulcicalothrix desertica PCC 7102</name>
    <dbReference type="NCBI Taxonomy" id="232991"/>
    <lineage>
        <taxon>Bacteria</taxon>
        <taxon>Bacillati</taxon>
        <taxon>Cyanobacteriota</taxon>
        <taxon>Cyanophyceae</taxon>
        <taxon>Nostocales</taxon>
        <taxon>Calotrichaceae</taxon>
        <taxon>Dulcicalothrix</taxon>
    </lineage>
</organism>
<dbReference type="GO" id="GO:0080120">
    <property type="term" value="P:CAAX-box protein maturation"/>
    <property type="evidence" value="ECO:0007669"/>
    <property type="project" value="UniProtKB-ARBA"/>
</dbReference>
<feature type="transmembrane region" description="Helical" evidence="2">
    <location>
        <begin position="497"/>
        <end position="515"/>
    </location>
</feature>
<dbReference type="RefSeq" id="WP_127079860.1">
    <property type="nucleotide sequence ID" value="NZ_RSCL01000002.1"/>
</dbReference>